<dbReference type="EMBL" id="CZBV01000004">
    <property type="protein sequence ID" value="CUQ85516.1"/>
    <property type="molecule type" value="Genomic_DNA"/>
</dbReference>
<dbReference type="InterPro" id="IPR055170">
    <property type="entry name" value="GFO_IDH_MocA-like_dom"/>
</dbReference>
<dbReference type="SUPFAM" id="SSF51735">
    <property type="entry name" value="NAD(P)-binding Rossmann-fold domains"/>
    <property type="match status" value="1"/>
</dbReference>
<keyword evidence="2" id="KW-0378">Hydrolase</keyword>
<dbReference type="GO" id="GO:0006629">
    <property type="term" value="P:lipid metabolic process"/>
    <property type="evidence" value="ECO:0007669"/>
    <property type="project" value="InterPro"/>
</dbReference>
<dbReference type="InterPro" id="IPR030395">
    <property type="entry name" value="GP_PDE_dom"/>
</dbReference>
<name>A0A174ZMS7_9FIRM</name>
<dbReference type="Gene3D" id="3.20.20.190">
    <property type="entry name" value="Phosphatidylinositol (PI) phosphodiesterase"/>
    <property type="match status" value="1"/>
</dbReference>
<gene>
    <name evidence="2" type="primary">ugpQ_2</name>
    <name evidence="2" type="ORF">ERS852492_01633</name>
</gene>
<dbReference type="GO" id="GO:0000166">
    <property type="term" value="F:nucleotide binding"/>
    <property type="evidence" value="ECO:0007669"/>
    <property type="project" value="InterPro"/>
</dbReference>
<dbReference type="SUPFAM" id="SSF51695">
    <property type="entry name" value="PLC-like phosphodiesterases"/>
    <property type="match status" value="1"/>
</dbReference>
<dbReference type="InterPro" id="IPR000683">
    <property type="entry name" value="Gfo/Idh/MocA-like_OxRdtase_N"/>
</dbReference>
<dbReference type="AlphaFoldDB" id="A0A174ZMS7"/>
<feature type="domain" description="GP-PDE" evidence="1">
    <location>
        <begin position="341"/>
        <end position="589"/>
    </location>
</feature>
<dbReference type="SUPFAM" id="SSF55347">
    <property type="entry name" value="Glyceraldehyde-3-phosphate dehydrogenase-like, C-terminal domain"/>
    <property type="match status" value="1"/>
</dbReference>
<evidence type="ECO:0000259" key="1">
    <source>
        <dbReference type="PROSITE" id="PS51704"/>
    </source>
</evidence>
<protein>
    <submittedName>
        <fullName evidence="2">Glycerophosphoryl diester phosphodiesterase</fullName>
        <ecNumber evidence="2">3.1.4.46</ecNumber>
    </submittedName>
</protein>
<sequence>MININIQDNHINIGIIGTGRIAARFLEESSYVSGINVSAIYNPHLESVLWFAKNNKIDIDGPMILTDDIEVFFDSVDAVYIATPHETHTEYISTALRREKHVLCEKPIGLNKSDIKGMLAIANDNNLVCMEAIKTAYCAGFQRILDIVKSGTIGKVRDVEAAFSKIGAAAGREMWGASGGSFTELASYCLLPVMKLLGTDVKDVHTYSVESPLGTDSYTKMMMTYDDGVATIKTGLGVKTEGELIVAGDDGYIRVPSPWWLTKRIEVHHENPNQVEVYEEEFAGGGLRYEIEAFVKCINNPGVVKKITDEESIWLSGMMEQFLANRGEVKQTVDTEALKRVGIWAYRGCSMMNPENTLLAFKKAAELEGITGIEFDVQLTKDNEIVVIHDERVDRTTDGTGYVQEYTLNELKQLFIAGDDEIHRIPTLRETFELLAPYCKGKGLHLNIELKNSEIRYEGMEQRVIDMVSEFNLEDYVVYSSFNHDSIGLIKQIKADAEVAYLAGDYHRCMDGIGKYGGMTIHPAQWGMPINKGDVENIRNAGFCVRMWNGSEPLYGQLRTLPDMDLREYYRLGATDIFTNVPERYCENRR</sequence>
<dbReference type="GO" id="GO:0008889">
    <property type="term" value="F:glycerophosphodiester phosphodiesterase activity"/>
    <property type="evidence" value="ECO:0007669"/>
    <property type="project" value="UniProtKB-EC"/>
</dbReference>
<dbReference type="Proteomes" id="UP000095780">
    <property type="component" value="Unassembled WGS sequence"/>
</dbReference>
<organism evidence="2 3">
    <name type="scientific">Lachnospira eligens</name>
    <dbReference type="NCBI Taxonomy" id="39485"/>
    <lineage>
        <taxon>Bacteria</taxon>
        <taxon>Bacillati</taxon>
        <taxon>Bacillota</taxon>
        <taxon>Clostridia</taxon>
        <taxon>Lachnospirales</taxon>
        <taxon>Lachnospiraceae</taxon>
        <taxon>Lachnospira</taxon>
    </lineage>
</organism>
<dbReference type="PANTHER" id="PTHR46211">
    <property type="entry name" value="GLYCEROPHOSPHORYL DIESTER PHOSPHODIESTERASE"/>
    <property type="match status" value="1"/>
</dbReference>
<reference evidence="2 3" key="1">
    <citation type="submission" date="2015-09" db="EMBL/GenBank/DDBJ databases">
        <authorList>
            <consortium name="Pathogen Informatics"/>
        </authorList>
    </citation>
    <scope>NUCLEOTIDE SEQUENCE [LARGE SCALE GENOMIC DNA]</scope>
    <source>
        <strain evidence="2 3">2789STDY5834878</strain>
    </source>
</reference>
<dbReference type="PROSITE" id="PS51704">
    <property type="entry name" value="GP_PDE"/>
    <property type="match status" value="1"/>
</dbReference>
<dbReference type="EC" id="3.1.4.46" evidence="2"/>
<evidence type="ECO:0000313" key="3">
    <source>
        <dbReference type="Proteomes" id="UP000095780"/>
    </source>
</evidence>
<proteinExistence type="predicted"/>
<accession>A0A174ZMS7</accession>
<dbReference type="PANTHER" id="PTHR46211:SF1">
    <property type="entry name" value="GLYCEROPHOSPHODIESTER PHOSPHODIESTERASE, CYTOPLASMIC"/>
    <property type="match status" value="1"/>
</dbReference>
<dbReference type="InterPro" id="IPR017946">
    <property type="entry name" value="PLC-like_Pdiesterase_TIM-brl"/>
</dbReference>
<evidence type="ECO:0000313" key="2">
    <source>
        <dbReference type="EMBL" id="CUQ85516.1"/>
    </source>
</evidence>
<dbReference type="Pfam" id="PF22725">
    <property type="entry name" value="GFO_IDH_MocA_C3"/>
    <property type="match status" value="1"/>
</dbReference>
<dbReference type="Pfam" id="PF01408">
    <property type="entry name" value="GFO_IDH_MocA"/>
    <property type="match status" value="1"/>
</dbReference>
<dbReference type="RefSeq" id="WP_055287100.1">
    <property type="nucleotide sequence ID" value="NZ_CABIXW010000004.1"/>
</dbReference>
<dbReference type="Pfam" id="PF03009">
    <property type="entry name" value="GDPD"/>
    <property type="match status" value="1"/>
</dbReference>
<dbReference type="Gene3D" id="3.30.360.10">
    <property type="entry name" value="Dihydrodipicolinate Reductase, domain 2"/>
    <property type="match status" value="1"/>
</dbReference>
<dbReference type="Gene3D" id="3.40.50.720">
    <property type="entry name" value="NAD(P)-binding Rossmann-like Domain"/>
    <property type="match status" value="1"/>
</dbReference>
<dbReference type="InterPro" id="IPR036291">
    <property type="entry name" value="NAD(P)-bd_dom_sf"/>
</dbReference>